<dbReference type="SUPFAM" id="SSF57701">
    <property type="entry name" value="Zn2/Cys6 DNA-binding domain"/>
    <property type="match status" value="1"/>
</dbReference>
<dbReference type="CDD" id="cd12148">
    <property type="entry name" value="fungal_TF_MHR"/>
    <property type="match status" value="1"/>
</dbReference>
<evidence type="ECO:0000256" key="1">
    <source>
        <dbReference type="ARBA" id="ARBA00022723"/>
    </source>
</evidence>
<dbReference type="PROSITE" id="PS00463">
    <property type="entry name" value="ZN2_CY6_FUNGAL_1"/>
    <property type="match status" value="1"/>
</dbReference>
<reference evidence="7" key="1">
    <citation type="submission" date="2021-07" db="EMBL/GenBank/DDBJ databases">
        <authorList>
            <person name="Branca A.L. A."/>
        </authorList>
    </citation>
    <scope>NUCLEOTIDE SEQUENCE</scope>
</reference>
<dbReference type="PANTHER" id="PTHR47425:SF3">
    <property type="entry name" value="ZN(II)2CYS6 TRANSCRIPTION FACTOR (EUROFUNG)"/>
    <property type="match status" value="1"/>
</dbReference>
<feature type="domain" description="Zn(2)-C6 fungal-type" evidence="6">
    <location>
        <begin position="12"/>
        <end position="44"/>
    </location>
</feature>
<dbReference type="InterPro" id="IPR036864">
    <property type="entry name" value="Zn2-C6_fun-type_DNA-bd_sf"/>
</dbReference>
<dbReference type="GO" id="GO:0000981">
    <property type="term" value="F:DNA-binding transcription factor activity, RNA polymerase II-specific"/>
    <property type="evidence" value="ECO:0007669"/>
    <property type="project" value="InterPro"/>
</dbReference>
<dbReference type="Pfam" id="PF00172">
    <property type="entry name" value="Zn_clus"/>
    <property type="match status" value="1"/>
</dbReference>
<dbReference type="GO" id="GO:0008270">
    <property type="term" value="F:zinc ion binding"/>
    <property type="evidence" value="ECO:0007669"/>
    <property type="project" value="InterPro"/>
</dbReference>
<comment type="caution">
    <text evidence="7">The sequence shown here is derived from an EMBL/GenBank/DDBJ whole genome shotgun (WGS) entry which is preliminary data.</text>
</comment>
<dbReference type="SMART" id="SM00066">
    <property type="entry name" value="GAL4"/>
    <property type="match status" value="1"/>
</dbReference>
<dbReference type="PANTHER" id="PTHR47425">
    <property type="entry name" value="FARB-RELATED"/>
    <property type="match status" value="1"/>
</dbReference>
<dbReference type="Gene3D" id="4.10.240.10">
    <property type="entry name" value="Zn(2)-C6 fungal-type DNA-binding domain"/>
    <property type="match status" value="1"/>
</dbReference>
<keyword evidence="2" id="KW-0805">Transcription regulation</keyword>
<evidence type="ECO:0000256" key="2">
    <source>
        <dbReference type="ARBA" id="ARBA00023015"/>
    </source>
</evidence>
<dbReference type="Pfam" id="PF04082">
    <property type="entry name" value="Fungal_trans"/>
    <property type="match status" value="1"/>
</dbReference>
<name>A0A9W4HJ50_PENNA</name>
<dbReference type="InterPro" id="IPR052761">
    <property type="entry name" value="Fungal_Detox/Toxin_TFs"/>
</dbReference>
<evidence type="ECO:0000313" key="7">
    <source>
        <dbReference type="EMBL" id="CAG8028635.1"/>
    </source>
</evidence>
<evidence type="ECO:0000256" key="5">
    <source>
        <dbReference type="ARBA" id="ARBA00023242"/>
    </source>
</evidence>
<dbReference type="PROSITE" id="PS50048">
    <property type="entry name" value="ZN2_CY6_FUNGAL_2"/>
    <property type="match status" value="1"/>
</dbReference>
<keyword evidence="4" id="KW-0804">Transcription</keyword>
<evidence type="ECO:0000256" key="3">
    <source>
        <dbReference type="ARBA" id="ARBA00023125"/>
    </source>
</evidence>
<dbReference type="CDD" id="cd00067">
    <property type="entry name" value="GAL4"/>
    <property type="match status" value="1"/>
</dbReference>
<dbReference type="GO" id="GO:0003677">
    <property type="term" value="F:DNA binding"/>
    <property type="evidence" value="ECO:0007669"/>
    <property type="project" value="UniProtKB-KW"/>
</dbReference>
<organism evidence="7 8">
    <name type="scientific">Penicillium nalgiovense</name>
    <dbReference type="NCBI Taxonomy" id="60175"/>
    <lineage>
        <taxon>Eukaryota</taxon>
        <taxon>Fungi</taxon>
        <taxon>Dikarya</taxon>
        <taxon>Ascomycota</taxon>
        <taxon>Pezizomycotina</taxon>
        <taxon>Eurotiomycetes</taxon>
        <taxon>Eurotiomycetidae</taxon>
        <taxon>Eurotiales</taxon>
        <taxon>Aspergillaceae</taxon>
        <taxon>Penicillium</taxon>
    </lineage>
</organism>
<dbReference type="OrthoDB" id="5795902at2759"/>
<dbReference type="AlphaFoldDB" id="A0A9W4HJ50"/>
<evidence type="ECO:0000259" key="6">
    <source>
        <dbReference type="PROSITE" id="PS50048"/>
    </source>
</evidence>
<protein>
    <recommendedName>
        <fullName evidence="6">Zn(2)-C6 fungal-type domain-containing protein</fullName>
    </recommendedName>
</protein>
<proteinExistence type="predicted"/>
<accession>A0A9W4HJ50</accession>
<sequence length="648" mass="73271">MTPQRHRRSAVACENCRKRKVRCSVSVTGIPCAGCTQDKAECILRSIPLSKPSASMQRDSHDPVPQAAHAELLDFTGDDGTPRSITERHSITERRDDVAERTGVEISSTVLGQGKRTGQVPFYTGEAPGYTSILDVCTQLDQTVPRHILLSPDISPSLSTQDREFLQHKGVFTMPEKNTCTELLRVYFHHIHPIMPIVDVKILLNFNQGIQTKEWNLLLLWSMFFAAANFVDESIWLLEGYSSRKEMKIAMYSRAKCMYDNGGETDKVVLIQSALLMGFWHSKRDGHAQPWYWIGVAISLCQILGLHRDPDSAKINSAFPDRRRPIWRRLWWSCFFRDRWLSLTLGRPLRITLDDCDQPMPSAADLLSDVAELPASITSAYIPNDLPQLADYWLVLIKLSKLLGEVLALNFKPLGACPTFQQFDSLKTDLLRFRIPGRPGPGHEQSRLAAFYLYHLQLHYQASLITFYRPYITRIPEQLPPTHVEEWQHEIRSQLDLAALQSNSILNDLVRERLLSFACPMTPSLLVPAMHIHLLNCKSADALTRRVGFNKLELCMMVMEELQETYAAAAVYRGVFLGAINELHPHLFVGSTLQNSNVADPSTSRVESPEASAMLPTVSDDVLNALLDETSFLDFWDSFNDTGNGMLY</sequence>
<evidence type="ECO:0000313" key="8">
    <source>
        <dbReference type="Proteomes" id="UP001153461"/>
    </source>
</evidence>
<dbReference type="InterPro" id="IPR007219">
    <property type="entry name" value="XnlR_reg_dom"/>
</dbReference>
<keyword evidence="5" id="KW-0539">Nucleus</keyword>
<dbReference type="GO" id="GO:0006351">
    <property type="term" value="P:DNA-templated transcription"/>
    <property type="evidence" value="ECO:0007669"/>
    <property type="project" value="InterPro"/>
</dbReference>
<dbReference type="InterPro" id="IPR001138">
    <property type="entry name" value="Zn2Cys6_DnaBD"/>
</dbReference>
<gene>
    <name evidence="7" type="ORF">PNAL_LOCUS2657</name>
</gene>
<keyword evidence="1" id="KW-0479">Metal-binding</keyword>
<keyword evidence="3" id="KW-0238">DNA-binding</keyword>
<dbReference type="SMART" id="SM00906">
    <property type="entry name" value="Fungal_trans"/>
    <property type="match status" value="1"/>
</dbReference>
<dbReference type="Proteomes" id="UP001153461">
    <property type="component" value="Unassembled WGS sequence"/>
</dbReference>
<dbReference type="EMBL" id="CAJVNV010000087">
    <property type="protein sequence ID" value="CAG8028635.1"/>
    <property type="molecule type" value="Genomic_DNA"/>
</dbReference>
<evidence type="ECO:0000256" key="4">
    <source>
        <dbReference type="ARBA" id="ARBA00023163"/>
    </source>
</evidence>